<name>A0A3M2W6M1_PSEYM</name>
<accession>A0A3M2W6M1</accession>
<proteinExistence type="predicted"/>
<reference evidence="1 2" key="1">
    <citation type="submission" date="2018-08" db="EMBL/GenBank/DDBJ databases">
        <title>Recombination of ecologically and evolutionarily significant loci maintains genetic cohesion in the Pseudomonas syringae species complex.</title>
        <authorList>
            <person name="Dillon M."/>
            <person name="Thakur S."/>
            <person name="Almeida R.N.D."/>
            <person name="Weir B.S."/>
            <person name="Guttman D.S."/>
        </authorList>
    </citation>
    <scope>NUCLEOTIDE SEQUENCE [LARGE SCALE GENOMIC DNA]</scope>
    <source>
        <strain evidence="1 2">88_10</strain>
    </source>
</reference>
<sequence>MGWDIGLLQRTERGDNDSESKPYTGDVTTFAPEQLGDLLDSLSTSYNEQLRLLRAWYQHWENAGQGKRLLAALDGLLLSGEGRRQGVFELSDLAFKTRRKLSGAKAAWRYLVQAQIHNGAWGGFMEKEEKTCGRLDLVVKHYPQRCDEFVAATTYGMFGDPELPRVAPTELMVYFYARQKRILEAVRFAETMVNCVIEDTRTLPLERPRWAAELNSSTGSEG</sequence>
<protein>
    <submittedName>
        <fullName evidence="1">Uncharacterized protein</fullName>
    </submittedName>
</protein>
<dbReference type="Proteomes" id="UP000282378">
    <property type="component" value="Unassembled WGS sequence"/>
</dbReference>
<dbReference type="AlphaFoldDB" id="A0A3M2W6M1"/>
<dbReference type="RefSeq" id="WP_230853360.1">
    <property type="nucleotide sequence ID" value="NZ_LGLH01000040.1"/>
</dbReference>
<evidence type="ECO:0000313" key="1">
    <source>
        <dbReference type="EMBL" id="RML47194.1"/>
    </source>
</evidence>
<dbReference type="EMBL" id="RBNL01003629">
    <property type="protein sequence ID" value="RML47194.1"/>
    <property type="molecule type" value="Genomic_DNA"/>
</dbReference>
<gene>
    <name evidence="1" type="ORF">APX70_00303</name>
</gene>
<organism evidence="1 2">
    <name type="scientific">Pseudomonas syringae pv. maculicola</name>
    <dbReference type="NCBI Taxonomy" id="59511"/>
    <lineage>
        <taxon>Bacteria</taxon>
        <taxon>Pseudomonadati</taxon>
        <taxon>Pseudomonadota</taxon>
        <taxon>Gammaproteobacteria</taxon>
        <taxon>Pseudomonadales</taxon>
        <taxon>Pseudomonadaceae</taxon>
        <taxon>Pseudomonas</taxon>
    </lineage>
</organism>
<evidence type="ECO:0000313" key="2">
    <source>
        <dbReference type="Proteomes" id="UP000282378"/>
    </source>
</evidence>
<comment type="caution">
    <text evidence="1">The sequence shown here is derived from an EMBL/GenBank/DDBJ whole genome shotgun (WGS) entry which is preliminary data.</text>
</comment>